<dbReference type="InterPro" id="IPR051007">
    <property type="entry name" value="creA/MIG_C2H2-ZnF"/>
</dbReference>
<dbReference type="SMART" id="SM00355">
    <property type="entry name" value="ZnF_C2H2"/>
    <property type="match status" value="2"/>
</dbReference>
<evidence type="ECO:0000256" key="4">
    <source>
        <dbReference type="ARBA" id="ARBA00022771"/>
    </source>
</evidence>
<dbReference type="Gene3D" id="3.30.160.60">
    <property type="entry name" value="Classic Zinc Finger"/>
    <property type="match status" value="2"/>
</dbReference>
<evidence type="ECO:0000256" key="1">
    <source>
        <dbReference type="ARBA" id="ARBA00004123"/>
    </source>
</evidence>
<gene>
    <name evidence="12" type="ORF">J3Q64DRAFT_1824005</name>
</gene>
<keyword evidence="8" id="KW-0539">Nucleus</keyword>
<reference evidence="12 13" key="1">
    <citation type="submission" date="2024-04" db="EMBL/GenBank/DDBJ databases">
        <title>Symmetric and asymmetric DNA N6-adenine methylation regulates different biological responses in Mucorales.</title>
        <authorList>
            <consortium name="Lawrence Berkeley National Laboratory"/>
            <person name="Lax C."/>
            <person name="Mondo S.J."/>
            <person name="Osorio-Concepcion M."/>
            <person name="Muszewska A."/>
            <person name="Corrochano-Luque M."/>
            <person name="Gutierrez G."/>
            <person name="Riley R."/>
            <person name="Lipzen A."/>
            <person name="Guo J."/>
            <person name="Hundley H."/>
            <person name="Amirebrahimi M."/>
            <person name="Ng V."/>
            <person name="Lorenzo-Gutierrez D."/>
            <person name="Binder U."/>
            <person name="Yang J."/>
            <person name="Song Y."/>
            <person name="Canovas D."/>
            <person name="Navarro E."/>
            <person name="Freitag M."/>
            <person name="Gabaldon T."/>
            <person name="Grigoriev I.V."/>
            <person name="Corrochano L.M."/>
            <person name="Nicolas F.E."/>
            <person name="Garre V."/>
        </authorList>
    </citation>
    <scope>NUCLEOTIDE SEQUENCE [LARGE SCALE GENOMIC DNA]</scope>
    <source>
        <strain evidence="12 13">L51</strain>
    </source>
</reference>
<sequence length="440" mass="50579">MTKSECEMTSTTRPAKKESEKIFVCKGFSPCNMGFSRSEHLNRHRRKHTGEKPYACTYRGCLRSFSRYDNMKQHLNTHKDNKSRGRRFCTLNSNNNNNVKTNQKKVLVPNLTNKNGNGNGNENENENLHYHNRNYSNISSSTDHSCRENSVSQSLSPSSSYTRSRNAGPDSHSLKINYRNDNSNIDNQDNDDDEEDEDEDNDSDDKDNTDDENVNDDDDDDDIYDDDDDVEMKNFDNVPRTRQLSERSNSMPNAQLNYNRPTLPPLRPRHSIQLPCIDHTLDYCKTSKEMKSVLHSQADQAAKLDSTICRLVPITSNIREYTFDQNQSQSQEMIAECKDHFQNYQHHGLQITSLENLPTFPLTAMYEPHYSRADSSPEESDFVQEPRRRLSIKDLCEPELVPDGNRTSVGTALELKSKKARVTTDDYEAALSLEKFRMGT</sequence>
<dbReference type="InterPro" id="IPR036236">
    <property type="entry name" value="Znf_C2H2_sf"/>
</dbReference>
<evidence type="ECO:0000256" key="5">
    <source>
        <dbReference type="ARBA" id="ARBA00022833"/>
    </source>
</evidence>
<evidence type="ECO:0000256" key="8">
    <source>
        <dbReference type="ARBA" id="ARBA00023242"/>
    </source>
</evidence>
<keyword evidence="2" id="KW-0479">Metal-binding</keyword>
<keyword evidence="3" id="KW-0677">Repeat</keyword>
<feature type="compositionally biased region" description="Polar residues" evidence="10">
    <location>
        <begin position="133"/>
        <end position="143"/>
    </location>
</feature>
<dbReference type="EMBL" id="JBCLYO010000019">
    <property type="protein sequence ID" value="KAL0080989.1"/>
    <property type="molecule type" value="Genomic_DNA"/>
</dbReference>
<accession>A0ABR3ARL2</accession>
<keyword evidence="4 9" id="KW-0863">Zinc-finger</keyword>
<dbReference type="InterPro" id="IPR013087">
    <property type="entry name" value="Znf_C2H2_type"/>
</dbReference>
<dbReference type="Pfam" id="PF00096">
    <property type="entry name" value="zf-C2H2"/>
    <property type="match status" value="1"/>
</dbReference>
<proteinExistence type="predicted"/>
<keyword evidence="7" id="KW-0804">Transcription</keyword>
<dbReference type="PANTHER" id="PTHR47428">
    <property type="entry name" value="REGULATORY PROTEIN MIG1-RELATED"/>
    <property type="match status" value="1"/>
</dbReference>
<dbReference type="SUPFAM" id="SSF57667">
    <property type="entry name" value="beta-beta-alpha zinc fingers"/>
    <property type="match status" value="1"/>
</dbReference>
<evidence type="ECO:0000256" key="7">
    <source>
        <dbReference type="ARBA" id="ARBA00023163"/>
    </source>
</evidence>
<feature type="compositionally biased region" description="Polar residues" evidence="10">
    <location>
        <begin position="240"/>
        <end position="260"/>
    </location>
</feature>
<comment type="caution">
    <text evidence="12">The sequence shown here is derived from an EMBL/GenBank/DDBJ whole genome shotgun (WGS) entry which is preliminary data.</text>
</comment>
<keyword evidence="13" id="KW-1185">Reference proteome</keyword>
<evidence type="ECO:0000259" key="11">
    <source>
        <dbReference type="PROSITE" id="PS50157"/>
    </source>
</evidence>
<feature type="compositionally biased region" description="Acidic residues" evidence="10">
    <location>
        <begin position="188"/>
        <end position="230"/>
    </location>
</feature>
<feature type="domain" description="C2H2-type" evidence="11">
    <location>
        <begin position="23"/>
        <end position="53"/>
    </location>
</feature>
<evidence type="ECO:0000313" key="13">
    <source>
        <dbReference type="Proteomes" id="UP001448207"/>
    </source>
</evidence>
<feature type="region of interest" description="Disordered" evidence="10">
    <location>
        <begin position="76"/>
        <end position="266"/>
    </location>
</feature>
<evidence type="ECO:0000256" key="10">
    <source>
        <dbReference type="SAM" id="MobiDB-lite"/>
    </source>
</evidence>
<name>A0ABR3ARL2_PHYBL</name>
<evidence type="ECO:0000256" key="6">
    <source>
        <dbReference type="ARBA" id="ARBA00023015"/>
    </source>
</evidence>
<feature type="domain" description="C2H2-type" evidence="11">
    <location>
        <begin position="54"/>
        <end position="83"/>
    </location>
</feature>
<evidence type="ECO:0000256" key="3">
    <source>
        <dbReference type="ARBA" id="ARBA00022737"/>
    </source>
</evidence>
<dbReference type="PROSITE" id="PS50157">
    <property type="entry name" value="ZINC_FINGER_C2H2_2"/>
    <property type="match status" value="2"/>
</dbReference>
<keyword evidence="5" id="KW-0862">Zinc</keyword>
<comment type="subcellular location">
    <subcellularLocation>
        <location evidence="1">Nucleus</location>
    </subcellularLocation>
</comment>
<evidence type="ECO:0000313" key="12">
    <source>
        <dbReference type="EMBL" id="KAL0080989.1"/>
    </source>
</evidence>
<keyword evidence="6" id="KW-0805">Transcription regulation</keyword>
<protein>
    <recommendedName>
        <fullName evidence="11">C2H2-type domain-containing protein</fullName>
    </recommendedName>
</protein>
<evidence type="ECO:0000256" key="2">
    <source>
        <dbReference type="ARBA" id="ARBA00022723"/>
    </source>
</evidence>
<evidence type="ECO:0000256" key="9">
    <source>
        <dbReference type="PROSITE-ProRule" id="PRU00042"/>
    </source>
</evidence>
<feature type="compositionally biased region" description="Low complexity" evidence="10">
    <location>
        <begin position="92"/>
        <end position="108"/>
    </location>
</feature>
<organism evidence="12 13">
    <name type="scientific">Phycomyces blakesleeanus</name>
    <dbReference type="NCBI Taxonomy" id="4837"/>
    <lineage>
        <taxon>Eukaryota</taxon>
        <taxon>Fungi</taxon>
        <taxon>Fungi incertae sedis</taxon>
        <taxon>Mucoromycota</taxon>
        <taxon>Mucoromycotina</taxon>
        <taxon>Mucoromycetes</taxon>
        <taxon>Mucorales</taxon>
        <taxon>Phycomycetaceae</taxon>
        <taxon>Phycomyces</taxon>
    </lineage>
</organism>
<feature type="compositionally biased region" description="Low complexity" evidence="10">
    <location>
        <begin position="150"/>
        <end position="164"/>
    </location>
</feature>
<dbReference type="Proteomes" id="UP001448207">
    <property type="component" value="Unassembled WGS sequence"/>
</dbReference>
<dbReference type="PROSITE" id="PS00028">
    <property type="entry name" value="ZINC_FINGER_C2H2_1"/>
    <property type="match status" value="1"/>
</dbReference>
<dbReference type="PANTHER" id="PTHR47428:SF1">
    <property type="entry name" value="REGULATORY PROTEIN MIG1-RELATED"/>
    <property type="match status" value="1"/>
</dbReference>